<evidence type="ECO:0000256" key="2">
    <source>
        <dbReference type="ARBA" id="ARBA00004141"/>
    </source>
</evidence>
<evidence type="ECO:0000256" key="6">
    <source>
        <dbReference type="ARBA" id="ARBA00022670"/>
    </source>
</evidence>
<sequence>MNTSEISQYTPYDERPETYIVPVLFFLIFVVGVLGNGTLVVIFLRHKPMRNVPNTYILSLSLADLLLILTCVPFTSIIYTLESWPWGVIMCKTSEIVKDISTGVSVFTLTALSAERYSAIVNPLRKLQTKPLTVLNALLIWLVAVLLSIPDGVFTNVMQVDSPNNFTTFILICTPFPNITTTSTYVKYNVAGKALIFYVVPLSIIATFYILMAKKLHDSAKEMPGEMQGQSMAQVKARRHVARMVLCFVFLKVRSGHRVVTVRRVKCSSLKFHRVPYGNEKLVSGCCRKLARADCSFVANNVPKLRVTLNLVHFVDIDDKVTTLINCQLQFSLLYNRMWRKTRTPYGSCYGADPNRNWGYRWNTGGASSNPCSDTFAGPNPFSERSTSTMSQFFTGISSRVVGYISFHSYSQLLLFPYGHTTQNLDNYAELKEVGDKAATALASRFGTRYTVGNIAATIYVATGGSMDWAKGVYGTRITYTYELRDLGRYGFILPADQIIPSGLETLDSFVTIFDEFAAKL</sequence>
<evidence type="ECO:0000256" key="20">
    <source>
        <dbReference type="SAM" id="Phobius"/>
    </source>
</evidence>
<evidence type="ECO:0000256" key="15">
    <source>
        <dbReference type="ARBA" id="ARBA00023136"/>
    </source>
</evidence>
<dbReference type="GO" id="GO:0006508">
    <property type="term" value="P:proteolysis"/>
    <property type="evidence" value="ECO:0007669"/>
    <property type="project" value="UniProtKB-KW"/>
</dbReference>
<evidence type="ECO:0000256" key="17">
    <source>
        <dbReference type="ARBA" id="ARBA00023224"/>
    </source>
</evidence>
<evidence type="ECO:0000256" key="5">
    <source>
        <dbReference type="ARBA" id="ARBA00022645"/>
    </source>
</evidence>
<evidence type="ECO:0000256" key="9">
    <source>
        <dbReference type="ARBA" id="ARBA00022729"/>
    </source>
</evidence>
<dbReference type="PROSITE" id="PS00237">
    <property type="entry name" value="G_PROTEIN_RECEP_F1_1"/>
    <property type="match status" value="1"/>
</dbReference>
<dbReference type="GO" id="GO:0008270">
    <property type="term" value="F:zinc ion binding"/>
    <property type="evidence" value="ECO:0007669"/>
    <property type="project" value="InterPro"/>
</dbReference>
<dbReference type="InterPro" id="IPR000276">
    <property type="entry name" value="GPCR_Rhodpsn"/>
</dbReference>
<comment type="subcellular location">
    <subcellularLocation>
        <location evidence="2">Membrane</location>
        <topology evidence="2">Multi-pass membrane protein</topology>
    </subcellularLocation>
</comment>
<reference evidence="23 24" key="1">
    <citation type="journal article" date="2024" name="BMC Genomics">
        <title>De novo assembly and annotation of Popillia japonica's genome with initial clues to its potential as an invasive pest.</title>
        <authorList>
            <person name="Cucini C."/>
            <person name="Boschi S."/>
            <person name="Funari R."/>
            <person name="Cardaioli E."/>
            <person name="Iannotti N."/>
            <person name="Marturano G."/>
            <person name="Paoli F."/>
            <person name="Bruttini M."/>
            <person name="Carapelli A."/>
            <person name="Frati F."/>
            <person name="Nardi F."/>
        </authorList>
    </citation>
    <scope>NUCLEOTIDE SEQUENCE [LARGE SCALE GENOMIC DNA]</scope>
    <source>
        <strain evidence="23">DMR45628</strain>
    </source>
</reference>
<dbReference type="GO" id="GO:0005886">
    <property type="term" value="C:plasma membrane"/>
    <property type="evidence" value="ECO:0007669"/>
    <property type="project" value="TreeGrafter"/>
</dbReference>
<keyword evidence="12 20" id="KW-1133">Transmembrane helix</keyword>
<evidence type="ECO:0000313" key="23">
    <source>
        <dbReference type="EMBL" id="KAK9702764.1"/>
    </source>
</evidence>
<keyword evidence="10" id="KW-0378">Hydrolase</keyword>
<keyword evidence="9" id="KW-0732">Signal</keyword>
<dbReference type="GO" id="GO:0008188">
    <property type="term" value="F:neuropeptide receptor activity"/>
    <property type="evidence" value="ECO:0007669"/>
    <property type="project" value="TreeGrafter"/>
</dbReference>
<comment type="similarity">
    <text evidence="4 19">Belongs to the G-protein coupled receptor 1 family.</text>
</comment>
<comment type="caution">
    <text evidence="23">The sequence shown here is derived from an EMBL/GenBank/DDBJ whole genome shotgun (WGS) entry which is preliminary data.</text>
</comment>
<gene>
    <name evidence="23" type="ORF">QE152_g29753</name>
</gene>
<protein>
    <submittedName>
        <fullName evidence="23">Zinc carboxypeptidase</fullName>
    </submittedName>
</protein>
<dbReference type="PROSITE" id="PS50262">
    <property type="entry name" value="G_PROTEIN_RECEP_F1_2"/>
    <property type="match status" value="1"/>
</dbReference>
<evidence type="ECO:0000313" key="24">
    <source>
        <dbReference type="Proteomes" id="UP001458880"/>
    </source>
</evidence>
<dbReference type="Gene3D" id="1.20.1070.10">
    <property type="entry name" value="Rhodopsin 7-helix transmembrane proteins"/>
    <property type="match status" value="1"/>
</dbReference>
<keyword evidence="13 19" id="KW-0297">G-protein coupled receptor</keyword>
<evidence type="ECO:0000256" key="13">
    <source>
        <dbReference type="ARBA" id="ARBA00023040"/>
    </source>
</evidence>
<dbReference type="InterPro" id="IPR017452">
    <property type="entry name" value="GPCR_Rhodpsn_7TM"/>
</dbReference>
<dbReference type="FunFam" id="3.40.630.10:FF:000084">
    <property type="entry name" value="Carboxypeptidase B2"/>
    <property type="match status" value="1"/>
</dbReference>
<dbReference type="SMART" id="SM00631">
    <property type="entry name" value="Zn_pept"/>
    <property type="match status" value="1"/>
</dbReference>
<evidence type="ECO:0000256" key="1">
    <source>
        <dbReference type="ARBA" id="ARBA00001947"/>
    </source>
</evidence>
<feature type="transmembrane region" description="Helical" evidence="20">
    <location>
        <begin position="195"/>
        <end position="213"/>
    </location>
</feature>
<dbReference type="AlphaFoldDB" id="A0AAW1JGR0"/>
<evidence type="ECO:0000256" key="14">
    <source>
        <dbReference type="ARBA" id="ARBA00023049"/>
    </source>
</evidence>
<dbReference type="PROSITE" id="PS52035">
    <property type="entry name" value="PEPTIDASE_M14"/>
    <property type="match status" value="1"/>
</dbReference>
<evidence type="ECO:0000256" key="3">
    <source>
        <dbReference type="ARBA" id="ARBA00005988"/>
    </source>
</evidence>
<keyword evidence="14" id="KW-0482">Metalloprotease</keyword>
<keyword evidence="7 19" id="KW-0812">Transmembrane</keyword>
<feature type="domain" description="Peptidase M14" evidence="22">
    <location>
        <begin position="336"/>
        <end position="517"/>
    </location>
</feature>
<dbReference type="EMBL" id="JASPKY010000384">
    <property type="protein sequence ID" value="KAK9702764.1"/>
    <property type="molecule type" value="Genomic_DNA"/>
</dbReference>
<keyword evidence="5 23" id="KW-0121">Carboxypeptidase</keyword>
<feature type="domain" description="G-protein coupled receptors family 1 profile" evidence="21">
    <location>
        <begin position="35"/>
        <end position="250"/>
    </location>
</feature>
<dbReference type="Pfam" id="PF00246">
    <property type="entry name" value="Peptidase_M14"/>
    <property type="match status" value="1"/>
</dbReference>
<dbReference type="PROSITE" id="PS00133">
    <property type="entry name" value="CARBOXYPEPT_ZN_2"/>
    <property type="match status" value="1"/>
</dbReference>
<dbReference type="Proteomes" id="UP001458880">
    <property type="component" value="Unassembled WGS sequence"/>
</dbReference>
<keyword evidence="24" id="KW-1185">Reference proteome</keyword>
<dbReference type="PANTHER" id="PTHR45695:SF24">
    <property type="entry name" value="NEUROPEPTIDE CCHAMIDE-2 RECEPTOR"/>
    <property type="match status" value="1"/>
</dbReference>
<evidence type="ECO:0000256" key="12">
    <source>
        <dbReference type="ARBA" id="ARBA00022989"/>
    </source>
</evidence>
<keyword evidence="8" id="KW-0479">Metal-binding</keyword>
<dbReference type="Pfam" id="PF00001">
    <property type="entry name" value="7tm_1"/>
    <property type="match status" value="1"/>
</dbReference>
<keyword evidence="11" id="KW-0862">Zinc</keyword>
<evidence type="ECO:0000256" key="4">
    <source>
        <dbReference type="ARBA" id="ARBA00010663"/>
    </source>
</evidence>
<evidence type="ECO:0000259" key="21">
    <source>
        <dbReference type="PROSITE" id="PS50262"/>
    </source>
</evidence>
<name>A0AAW1JGR0_POPJA</name>
<dbReference type="InterPro" id="IPR057247">
    <property type="entry name" value="CARBOXYPEPT_ZN_2"/>
</dbReference>
<keyword evidence="6" id="KW-0645">Protease</keyword>
<dbReference type="PANTHER" id="PTHR45695">
    <property type="entry name" value="LEUCOKININ RECEPTOR-RELATED"/>
    <property type="match status" value="1"/>
</dbReference>
<dbReference type="PRINTS" id="PR00237">
    <property type="entry name" value="GPCRRHODOPSN"/>
</dbReference>
<evidence type="ECO:0000256" key="11">
    <source>
        <dbReference type="ARBA" id="ARBA00022833"/>
    </source>
</evidence>
<dbReference type="GO" id="GO:0004181">
    <property type="term" value="F:metallocarboxypeptidase activity"/>
    <property type="evidence" value="ECO:0007669"/>
    <property type="project" value="InterPro"/>
</dbReference>
<dbReference type="SUPFAM" id="SSF53187">
    <property type="entry name" value="Zn-dependent exopeptidases"/>
    <property type="match status" value="1"/>
</dbReference>
<keyword evidence="17 19" id="KW-0807">Transducer</keyword>
<comment type="cofactor">
    <cofactor evidence="1">
        <name>Zn(2+)</name>
        <dbReference type="ChEBI" id="CHEBI:29105"/>
    </cofactor>
</comment>
<feature type="transmembrane region" description="Helical" evidence="20">
    <location>
        <begin position="20"/>
        <end position="44"/>
    </location>
</feature>
<feature type="active site" description="Proton donor/acceptor" evidence="18">
    <location>
        <position position="483"/>
    </location>
</feature>
<evidence type="ECO:0000256" key="7">
    <source>
        <dbReference type="ARBA" id="ARBA00022692"/>
    </source>
</evidence>
<evidence type="ECO:0000256" key="18">
    <source>
        <dbReference type="PROSITE-ProRule" id="PRU01379"/>
    </source>
</evidence>
<evidence type="ECO:0000259" key="22">
    <source>
        <dbReference type="PROSITE" id="PS52035"/>
    </source>
</evidence>
<evidence type="ECO:0000256" key="19">
    <source>
        <dbReference type="RuleBase" id="RU000688"/>
    </source>
</evidence>
<dbReference type="Gene3D" id="3.40.630.10">
    <property type="entry name" value="Zn peptidases"/>
    <property type="match status" value="1"/>
</dbReference>
<comment type="similarity">
    <text evidence="3 18">Belongs to the peptidase M14 family.</text>
</comment>
<keyword evidence="15 20" id="KW-0472">Membrane</keyword>
<feature type="transmembrane region" description="Helical" evidence="20">
    <location>
        <begin position="131"/>
        <end position="149"/>
    </location>
</feature>
<dbReference type="InterPro" id="IPR000834">
    <property type="entry name" value="Peptidase_M14"/>
</dbReference>
<evidence type="ECO:0000256" key="10">
    <source>
        <dbReference type="ARBA" id="ARBA00022801"/>
    </source>
</evidence>
<evidence type="ECO:0000256" key="8">
    <source>
        <dbReference type="ARBA" id="ARBA00022723"/>
    </source>
</evidence>
<proteinExistence type="inferred from homology"/>
<organism evidence="23 24">
    <name type="scientific">Popillia japonica</name>
    <name type="common">Japanese beetle</name>
    <dbReference type="NCBI Taxonomy" id="7064"/>
    <lineage>
        <taxon>Eukaryota</taxon>
        <taxon>Metazoa</taxon>
        <taxon>Ecdysozoa</taxon>
        <taxon>Arthropoda</taxon>
        <taxon>Hexapoda</taxon>
        <taxon>Insecta</taxon>
        <taxon>Pterygota</taxon>
        <taxon>Neoptera</taxon>
        <taxon>Endopterygota</taxon>
        <taxon>Coleoptera</taxon>
        <taxon>Polyphaga</taxon>
        <taxon>Scarabaeiformia</taxon>
        <taxon>Scarabaeidae</taxon>
        <taxon>Rutelinae</taxon>
        <taxon>Popillia</taxon>
    </lineage>
</organism>
<accession>A0AAW1JGR0</accession>
<feature type="transmembrane region" description="Helical" evidence="20">
    <location>
        <begin position="56"/>
        <end position="80"/>
    </location>
</feature>
<dbReference type="SUPFAM" id="SSF81321">
    <property type="entry name" value="Family A G protein-coupled receptor-like"/>
    <property type="match status" value="1"/>
</dbReference>
<evidence type="ECO:0000256" key="16">
    <source>
        <dbReference type="ARBA" id="ARBA00023170"/>
    </source>
</evidence>
<keyword evidence="16 19" id="KW-0675">Receptor</keyword>